<dbReference type="InterPro" id="IPR046457">
    <property type="entry name" value="PMI_typeI_cat"/>
</dbReference>
<dbReference type="GO" id="GO:0009298">
    <property type="term" value="P:GDP-mannose biosynthetic process"/>
    <property type="evidence" value="ECO:0007669"/>
    <property type="project" value="UniProtKB-UniPathway"/>
</dbReference>
<proteinExistence type="predicted"/>
<dbReference type="Pfam" id="PF00293">
    <property type="entry name" value="NUDIX"/>
    <property type="match status" value="1"/>
</dbReference>
<protein>
    <submittedName>
        <fullName evidence="3">Nudix hydrolase 8</fullName>
    </submittedName>
</protein>
<dbReference type="InterPro" id="IPR011051">
    <property type="entry name" value="RmlC_Cupin_sf"/>
</dbReference>
<accession>A0A6A3AZF1</accession>
<comment type="caution">
    <text evidence="3">The sequence shown here is derived from an EMBL/GenBank/DDBJ whole genome shotgun (WGS) entry which is preliminary data.</text>
</comment>
<sequence>MPPPFCITIISAKATVEKVKRLRVWVQNYDWEDFWMGTHDSGPSFMADNNGEGGNLGLKDWILKNPNVLGHKVLKKWGHYLPFLFKVLSVAKPLSIQEHPDKELAKELYKLKPNLYKDANHKPDMALAITEFRALCGFITLEANLPKEIVDYLNKMGARIPNIKLEKTTIEYLSKVGDGKKEYTDDDIDDIRKEWVLVIREKYSAPPMKIPTCFIDESAEIHTGAIREVKEETGACAQVAFGKSDMFFICMLKPLSTRITVDDKEIQAAKWLPSIEFLEQALIKEDCMFKKVTEICIARLGKRYCGLSVHQLASRFDGKISTLYYNVVDSYDINCIGN</sequence>
<evidence type="ECO:0000313" key="4">
    <source>
        <dbReference type="Proteomes" id="UP000436088"/>
    </source>
</evidence>
<name>A0A6A3AZF1_HIBSY</name>
<evidence type="ECO:0000259" key="2">
    <source>
        <dbReference type="Pfam" id="PF20511"/>
    </source>
</evidence>
<gene>
    <name evidence="3" type="ORF">F3Y22_tig00110346pilonHSYRG00193</name>
</gene>
<dbReference type="Gene3D" id="3.90.79.10">
    <property type="entry name" value="Nucleoside Triphosphate Pyrophosphohydrolase"/>
    <property type="match status" value="1"/>
</dbReference>
<dbReference type="AlphaFoldDB" id="A0A6A3AZF1"/>
<dbReference type="InterPro" id="IPR015797">
    <property type="entry name" value="NUDIX_hydrolase-like_dom_sf"/>
</dbReference>
<dbReference type="Gene3D" id="2.60.120.10">
    <property type="entry name" value="Jelly Rolls"/>
    <property type="match status" value="1"/>
</dbReference>
<dbReference type="GO" id="GO:0005829">
    <property type="term" value="C:cytosol"/>
    <property type="evidence" value="ECO:0007669"/>
    <property type="project" value="TreeGrafter"/>
</dbReference>
<dbReference type="PRINTS" id="PR00714">
    <property type="entry name" value="MAN6PISMRASE"/>
</dbReference>
<organism evidence="3 4">
    <name type="scientific">Hibiscus syriacus</name>
    <name type="common">Rose of Sharon</name>
    <dbReference type="NCBI Taxonomy" id="106335"/>
    <lineage>
        <taxon>Eukaryota</taxon>
        <taxon>Viridiplantae</taxon>
        <taxon>Streptophyta</taxon>
        <taxon>Embryophyta</taxon>
        <taxon>Tracheophyta</taxon>
        <taxon>Spermatophyta</taxon>
        <taxon>Magnoliopsida</taxon>
        <taxon>eudicotyledons</taxon>
        <taxon>Gunneridae</taxon>
        <taxon>Pentapetalae</taxon>
        <taxon>rosids</taxon>
        <taxon>malvids</taxon>
        <taxon>Malvales</taxon>
        <taxon>Malvaceae</taxon>
        <taxon>Malvoideae</taxon>
        <taxon>Hibiscus</taxon>
    </lineage>
</organism>
<dbReference type="UniPathway" id="UPA00126">
    <property type="reaction ID" value="UER00423"/>
</dbReference>
<dbReference type="Pfam" id="PF20511">
    <property type="entry name" value="PMI_typeI_cat"/>
    <property type="match status" value="1"/>
</dbReference>
<dbReference type="PANTHER" id="PTHR10309">
    <property type="entry name" value="MANNOSE-6-PHOSPHATE ISOMERASE"/>
    <property type="match status" value="1"/>
</dbReference>
<dbReference type="EMBL" id="VEPZ02000946">
    <property type="protein sequence ID" value="KAE8708342.1"/>
    <property type="molecule type" value="Genomic_DNA"/>
</dbReference>
<dbReference type="SUPFAM" id="SSF55811">
    <property type="entry name" value="Nudix"/>
    <property type="match status" value="1"/>
</dbReference>
<feature type="domain" description="Phosphomannose isomerase type I catalytic" evidence="2">
    <location>
        <begin position="33"/>
        <end position="138"/>
    </location>
</feature>
<dbReference type="PANTHER" id="PTHR10309:SF0">
    <property type="entry name" value="MANNOSE-6-PHOSPHATE ISOMERASE"/>
    <property type="match status" value="1"/>
</dbReference>
<dbReference type="InterPro" id="IPR000086">
    <property type="entry name" value="NUDIX_hydrolase_dom"/>
</dbReference>
<dbReference type="SUPFAM" id="SSF51182">
    <property type="entry name" value="RmlC-like cupins"/>
    <property type="match status" value="1"/>
</dbReference>
<feature type="domain" description="Nudix hydrolase" evidence="1">
    <location>
        <begin position="193"/>
        <end position="277"/>
    </location>
</feature>
<dbReference type="InterPro" id="IPR014710">
    <property type="entry name" value="RmlC-like_jellyroll"/>
</dbReference>
<dbReference type="GO" id="GO:0016787">
    <property type="term" value="F:hydrolase activity"/>
    <property type="evidence" value="ECO:0007669"/>
    <property type="project" value="UniProtKB-KW"/>
</dbReference>
<dbReference type="Proteomes" id="UP000436088">
    <property type="component" value="Unassembled WGS sequence"/>
</dbReference>
<dbReference type="GO" id="GO:0004476">
    <property type="term" value="F:mannose-6-phosphate isomerase activity"/>
    <property type="evidence" value="ECO:0007669"/>
    <property type="project" value="InterPro"/>
</dbReference>
<keyword evidence="3" id="KW-0378">Hydrolase</keyword>
<evidence type="ECO:0000313" key="3">
    <source>
        <dbReference type="EMBL" id="KAE8708342.1"/>
    </source>
</evidence>
<evidence type="ECO:0000259" key="1">
    <source>
        <dbReference type="Pfam" id="PF00293"/>
    </source>
</evidence>
<reference evidence="3" key="1">
    <citation type="submission" date="2019-09" db="EMBL/GenBank/DDBJ databases">
        <title>Draft genome information of white flower Hibiscus syriacus.</title>
        <authorList>
            <person name="Kim Y.-M."/>
        </authorList>
    </citation>
    <scope>NUCLEOTIDE SEQUENCE [LARGE SCALE GENOMIC DNA]</scope>
    <source>
        <strain evidence="3">YM2019G1</strain>
    </source>
</reference>
<dbReference type="InterPro" id="IPR016305">
    <property type="entry name" value="Mannose-6-P_Isomerase"/>
</dbReference>
<dbReference type="GO" id="GO:0008270">
    <property type="term" value="F:zinc ion binding"/>
    <property type="evidence" value="ECO:0007669"/>
    <property type="project" value="InterPro"/>
</dbReference>
<keyword evidence="4" id="KW-1185">Reference proteome</keyword>